<dbReference type="AlphaFoldDB" id="G4CZL2"/>
<protein>
    <submittedName>
        <fullName evidence="1">Uncharacterized protein</fullName>
    </submittedName>
</protein>
<keyword evidence="2" id="KW-1185">Reference proteome</keyword>
<evidence type="ECO:0000313" key="1">
    <source>
        <dbReference type="EMBL" id="EGY76931.1"/>
    </source>
</evidence>
<dbReference type="PATRIC" id="fig|997355.3.peg.1856"/>
<accession>G4CZL2</accession>
<reference evidence="1 2" key="1">
    <citation type="submission" date="2011-06" db="EMBL/GenBank/DDBJ databases">
        <authorList>
            <person name="Muzny D."/>
            <person name="Qin X."/>
            <person name="Deng J."/>
            <person name="Jiang H."/>
            <person name="Liu Y."/>
            <person name="Qu J."/>
            <person name="Song X.-Z."/>
            <person name="Zhang L."/>
            <person name="Thornton R."/>
            <person name="Coyle M."/>
            <person name="Francisco L."/>
            <person name="Jackson L."/>
            <person name="Javaid M."/>
            <person name="Korchina V."/>
            <person name="Kovar C."/>
            <person name="Mata R."/>
            <person name="Mathew T."/>
            <person name="Ngo R."/>
            <person name="Nguyen L."/>
            <person name="Nguyen N."/>
            <person name="Okwuonu G."/>
            <person name="Ongeri F."/>
            <person name="Pham C."/>
            <person name="Simmons D."/>
            <person name="Wilczek-Boney K."/>
            <person name="Hale W."/>
            <person name="Jakkamsetti A."/>
            <person name="Pham P."/>
            <person name="Ruth R."/>
            <person name="San Lucas F."/>
            <person name="Warren J."/>
            <person name="Zhang J."/>
            <person name="Zhao Z."/>
            <person name="Zhou C."/>
            <person name="Zhu D."/>
            <person name="Lee S."/>
            <person name="Bess C."/>
            <person name="Blankenburg K."/>
            <person name="Forbes L."/>
            <person name="Fu Q."/>
            <person name="Gubbala S."/>
            <person name="Hirani K."/>
            <person name="Jayaseelan J.C."/>
            <person name="Lara F."/>
            <person name="Munidasa M."/>
            <person name="Palculict T."/>
            <person name="Patil S."/>
            <person name="Pu L.-L."/>
            <person name="Saada N."/>
            <person name="Tang L."/>
            <person name="Weissenberger G."/>
            <person name="Zhu Y."/>
            <person name="Hemphill L."/>
            <person name="Shang Y."/>
            <person name="Youmans B."/>
            <person name="Ayvaz T."/>
            <person name="Ross M."/>
            <person name="Santibanez J."/>
            <person name="Aqrawi P."/>
            <person name="Gross S."/>
            <person name="Joshi V."/>
            <person name="Fowler G."/>
            <person name="Nazareth L."/>
            <person name="Reid J."/>
            <person name="Worley K."/>
            <person name="Petrosino J."/>
            <person name="Highlander S."/>
            <person name="Gibbs R."/>
        </authorList>
    </citation>
    <scope>NUCLEOTIDE SEQUENCE [LARGE SCALE GENOMIC DNA]</scope>
    <source>
        <strain evidence="1 2">ATCC 25577</strain>
    </source>
</reference>
<proteinExistence type="predicted"/>
<dbReference type="HOGENOM" id="CLU_3171926_0_0_11"/>
<dbReference type="EMBL" id="AGBA01000015">
    <property type="protein sequence ID" value="EGY76931.1"/>
    <property type="molecule type" value="Genomic_DNA"/>
</dbReference>
<comment type="caution">
    <text evidence="1">The sequence shown here is derived from an EMBL/GenBank/DDBJ whole genome shotgun (WGS) entry which is preliminary data.</text>
</comment>
<organism evidence="1 2">
    <name type="scientific">Cutibacterium avidum ATCC 25577</name>
    <dbReference type="NCBI Taxonomy" id="997355"/>
    <lineage>
        <taxon>Bacteria</taxon>
        <taxon>Bacillati</taxon>
        <taxon>Actinomycetota</taxon>
        <taxon>Actinomycetes</taxon>
        <taxon>Propionibacteriales</taxon>
        <taxon>Propionibacteriaceae</taxon>
        <taxon>Cutibacterium</taxon>
    </lineage>
</organism>
<sequence>MIGLLIEFAATVRCTMRCQNRGHQTRACQTSSGGWMIFAIPGIGVCG</sequence>
<evidence type="ECO:0000313" key="2">
    <source>
        <dbReference type="Proteomes" id="UP000005332"/>
    </source>
</evidence>
<dbReference type="Proteomes" id="UP000005332">
    <property type="component" value="Unassembled WGS sequence"/>
</dbReference>
<gene>
    <name evidence="1" type="ORF">HMPREF9153_1884</name>
</gene>
<name>G4CZL2_9ACTN</name>